<organism evidence="1 2">
    <name type="scientific">Marinobacter adhaerens</name>
    <dbReference type="NCBI Taxonomy" id="1033846"/>
    <lineage>
        <taxon>Bacteria</taxon>
        <taxon>Pseudomonadati</taxon>
        <taxon>Pseudomonadota</taxon>
        <taxon>Gammaproteobacteria</taxon>
        <taxon>Pseudomonadales</taxon>
        <taxon>Marinobacteraceae</taxon>
        <taxon>Marinobacter</taxon>
    </lineage>
</organism>
<dbReference type="Pfam" id="PF12974">
    <property type="entry name" value="Phosphonate-bd"/>
    <property type="match status" value="1"/>
</dbReference>
<reference evidence="1 2" key="1">
    <citation type="submission" date="2021-06" db="EMBL/GenBank/DDBJ databases">
        <title>Microbial metabolic specificity influences pelagic lipid remineralization.</title>
        <authorList>
            <person name="Behrendt L."/>
            <person name="Hunter J.E."/>
            <person name="Alcolombri U."/>
            <person name="Smriga S."/>
            <person name="Mincer T."/>
            <person name="Lowenstein D.P."/>
            <person name="Peaudecerf F.J."/>
            <person name="Fernandez V.I."/>
            <person name="Fredricks H."/>
            <person name="Almblad H."/>
            <person name="Harrison J.J."/>
            <person name="Stocker R."/>
            <person name="Van Mooy B.A.S."/>
        </authorList>
    </citation>
    <scope>NUCLEOTIDE SEQUENCE [LARGE SCALE GENOMIC DNA]</scope>
    <source>
        <strain evidence="1 2">HP15-B</strain>
    </source>
</reference>
<dbReference type="EMBL" id="CP076686">
    <property type="protein sequence ID" value="QWV13348.1"/>
    <property type="molecule type" value="Genomic_DNA"/>
</dbReference>
<accession>A0ABX8IJE0</accession>
<dbReference type="CDD" id="cd01071">
    <property type="entry name" value="PBP2_PhnD_like"/>
    <property type="match status" value="1"/>
</dbReference>
<dbReference type="GeneID" id="78558109"/>
<proteinExistence type="predicted"/>
<dbReference type="Proteomes" id="UP000683442">
    <property type="component" value="Chromosome"/>
</dbReference>
<dbReference type="PANTHER" id="PTHR35841:SF1">
    <property type="entry name" value="PHOSPHONATES-BINDING PERIPLASMIC PROTEIN"/>
    <property type="match status" value="1"/>
</dbReference>
<dbReference type="RefSeq" id="WP_014578819.1">
    <property type="nucleotide sequence ID" value="NZ_CP076686.1"/>
</dbReference>
<dbReference type="SUPFAM" id="SSF53850">
    <property type="entry name" value="Periplasmic binding protein-like II"/>
    <property type="match status" value="1"/>
</dbReference>
<dbReference type="Gene3D" id="3.40.190.10">
    <property type="entry name" value="Periplasmic binding protein-like II"/>
    <property type="match status" value="2"/>
</dbReference>
<keyword evidence="2" id="KW-1185">Reference proteome</keyword>
<name>A0ABX8IJE0_9GAMM</name>
<sequence length="275" mass="30229">MNVFKGHLLVALLIWPLLVYPQPEPLTFGIVPQQSSSRLAEKWTPLMSYLSEQLGRPVRFMTAPDIPTFEQRVLAGQYDIAYMNPYHYVEFSKVPGYRAIAREQGKQIRGIVVVRENDTATQLSDLEGETLAFPAPTAFAATILVRAELERLGVSYTPKYVSSHDSVYLSVARGFVKAGGGIERTFSSALESGLEGARVLWRSPGYTPHAFAVHPDLSEGDKEKIADILVSLSETEEGQGLLGGVTLKALVSASDSDWDDVRRLGLDFIEAEATP</sequence>
<protein>
    <submittedName>
        <fullName evidence="1">Phosphate/phosphite/phosphonate ABC transporter substrate-binding protein</fullName>
    </submittedName>
</protein>
<gene>
    <name evidence="1" type="ORF">KQ249_01635</name>
</gene>
<dbReference type="PANTHER" id="PTHR35841">
    <property type="entry name" value="PHOSPHONATES-BINDING PERIPLASMIC PROTEIN"/>
    <property type="match status" value="1"/>
</dbReference>
<evidence type="ECO:0000313" key="2">
    <source>
        <dbReference type="Proteomes" id="UP000683442"/>
    </source>
</evidence>
<evidence type="ECO:0000313" key="1">
    <source>
        <dbReference type="EMBL" id="QWV13348.1"/>
    </source>
</evidence>